<sequence length="129" mass="14594">KGTPPPPPSDMSVHYKSTRGCMCQAVIRWQRQSDKDHKVSQYSVLWGQSRPPPRDELSSAIVYYAEPYTVQVSGNENEACMTYLESDKHYTAQIIAFVEKMKSRPAVLHFVTPASMPHCYGVGVRTEED</sequence>
<dbReference type="AlphaFoldDB" id="A0A0B6YR01"/>
<protein>
    <recommendedName>
        <fullName evidence="2">Fibronectin type-III domain-containing protein</fullName>
    </recommendedName>
</protein>
<feature type="non-terminal residue" evidence="1">
    <location>
        <position position="129"/>
    </location>
</feature>
<gene>
    <name evidence="1" type="primary">ORF33814</name>
</gene>
<accession>A0A0B6YR01</accession>
<dbReference type="InterPro" id="IPR003961">
    <property type="entry name" value="FN3_dom"/>
</dbReference>
<evidence type="ECO:0008006" key="2">
    <source>
        <dbReference type="Google" id="ProtNLM"/>
    </source>
</evidence>
<dbReference type="EMBL" id="HACG01011798">
    <property type="protein sequence ID" value="CEK58663.1"/>
    <property type="molecule type" value="Transcribed_RNA"/>
</dbReference>
<dbReference type="CDD" id="cd00063">
    <property type="entry name" value="FN3"/>
    <property type="match status" value="1"/>
</dbReference>
<dbReference type="InterPro" id="IPR013783">
    <property type="entry name" value="Ig-like_fold"/>
</dbReference>
<evidence type="ECO:0000313" key="1">
    <source>
        <dbReference type="EMBL" id="CEK58663.1"/>
    </source>
</evidence>
<dbReference type="SUPFAM" id="SSF49265">
    <property type="entry name" value="Fibronectin type III"/>
    <property type="match status" value="1"/>
</dbReference>
<feature type="non-terminal residue" evidence="1">
    <location>
        <position position="1"/>
    </location>
</feature>
<dbReference type="Gene3D" id="2.60.40.10">
    <property type="entry name" value="Immunoglobulins"/>
    <property type="match status" value="1"/>
</dbReference>
<dbReference type="InterPro" id="IPR036116">
    <property type="entry name" value="FN3_sf"/>
</dbReference>
<organism evidence="1">
    <name type="scientific">Arion vulgaris</name>
    <dbReference type="NCBI Taxonomy" id="1028688"/>
    <lineage>
        <taxon>Eukaryota</taxon>
        <taxon>Metazoa</taxon>
        <taxon>Spiralia</taxon>
        <taxon>Lophotrochozoa</taxon>
        <taxon>Mollusca</taxon>
        <taxon>Gastropoda</taxon>
        <taxon>Heterobranchia</taxon>
        <taxon>Euthyneura</taxon>
        <taxon>Panpulmonata</taxon>
        <taxon>Eupulmonata</taxon>
        <taxon>Stylommatophora</taxon>
        <taxon>Helicina</taxon>
        <taxon>Arionoidea</taxon>
        <taxon>Arionidae</taxon>
        <taxon>Arion</taxon>
    </lineage>
</organism>
<name>A0A0B6YR01_9EUPU</name>
<proteinExistence type="predicted"/>
<reference evidence="1" key="1">
    <citation type="submission" date="2014-12" db="EMBL/GenBank/DDBJ databases">
        <title>Insight into the proteome of Arion vulgaris.</title>
        <authorList>
            <person name="Aradska J."/>
            <person name="Bulat T."/>
            <person name="Smidak R."/>
            <person name="Sarate P."/>
            <person name="Gangsoo J."/>
            <person name="Sialana F."/>
            <person name="Bilban M."/>
            <person name="Lubec G."/>
        </authorList>
    </citation>
    <scope>NUCLEOTIDE SEQUENCE</scope>
    <source>
        <tissue evidence="1">Skin</tissue>
    </source>
</reference>